<evidence type="ECO:0000256" key="2">
    <source>
        <dbReference type="ARBA" id="ARBA00023163"/>
    </source>
</evidence>
<protein>
    <submittedName>
        <fullName evidence="4">Transcriptional regulator</fullName>
    </submittedName>
</protein>
<dbReference type="InterPro" id="IPR051534">
    <property type="entry name" value="CBASS_pafABC_assoc_protein"/>
</dbReference>
<keyword evidence="1" id="KW-0805">Transcription regulation</keyword>
<dbReference type="RefSeq" id="WP_020433481.1">
    <property type="nucleotide sequence ID" value="NZ_AGBD01001710.1"/>
</dbReference>
<dbReference type="KEGG" id="pri:PRIO_0395"/>
<dbReference type="PROSITE" id="PS52050">
    <property type="entry name" value="WYL"/>
    <property type="match status" value="1"/>
</dbReference>
<evidence type="ECO:0000313" key="5">
    <source>
        <dbReference type="Proteomes" id="UP000033163"/>
    </source>
</evidence>
<dbReference type="AlphaFoldDB" id="A0A0E3WG32"/>
<sequence>MSKSKRLLDLMMTVNRKRKFTVKELAGEFGVSPRTILRDLQELGELGVPLYSEVGPHGGYQVLNERILPPIAFTEEEAVAIFFASHALRHYKYLPFKEESVAALQKFYHYMSGDVRDRIDEMKHRIDFVTPARQAEFPYLAILLEAATGQKVLQIDYETKGKRMDRAIQPIGIYASNGLWYCPAYCFLRGGIRVFRCDRIHTADYAVSGPAPLDLRHVLLGNKESCSNLEQAGNTGLQQEPGLEISKQRERATSKKNERTRLYIGLTDEGVQACEAELWSSSLLHIREDGTGWLEGDIPHKDLPFFARFVIGLCNEAAVKEPQELVRAVKELLAGMLAKYK</sequence>
<dbReference type="PROSITE" id="PS51000">
    <property type="entry name" value="HTH_DEOR_2"/>
    <property type="match status" value="1"/>
</dbReference>
<dbReference type="EMBL" id="LN831776">
    <property type="protein sequence ID" value="CQR51648.1"/>
    <property type="molecule type" value="Genomic_DNA"/>
</dbReference>
<evidence type="ECO:0000256" key="1">
    <source>
        <dbReference type="ARBA" id="ARBA00023015"/>
    </source>
</evidence>
<dbReference type="InterPro" id="IPR057727">
    <property type="entry name" value="WCX_dom"/>
</dbReference>
<name>A0A0E3WG32_9BACL</name>
<dbReference type="InterPro" id="IPR001034">
    <property type="entry name" value="DeoR_HTH"/>
</dbReference>
<dbReference type="PATRIC" id="fig|1073571.4.peg.389"/>
<accession>A0A0E3WG32</accession>
<dbReference type="STRING" id="483937.AMQ84_21355"/>
<reference evidence="5" key="1">
    <citation type="submission" date="2015-03" db="EMBL/GenBank/DDBJ databases">
        <authorList>
            <person name="Wibberg D."/>
        </authorList>
    </citation>
    <scope>NUCLEOTIDE SEQUENCE [LARGE SCALE GENOMIC DNA]</scope>
</reference>
<dbReference type="HOGENOM" id="CLU_041141_5_2_9"/>
<evidence type="ECO:0000313" key="4">
    <source>
        <dbReference type="EMBL" id="CQR51648.1"/>
    </source>
</evidence>
<dbReference type="InterPro" id="IPR036388">
    <property type="entry name" value="WH-like_DNA-bd_sf"/>
</dbReference>
<dbReference type="Proteomes" id="UP000033163">
    <property type="component" value="Chromosome I"/>
</dbReference>
<dbReference type="Pfam" id="PF25583">
    <property type="entry name" value="WCX"/>
    <property type="match status" value="1"/>
</dbReference>
<dbReference type="Pfam" id="PF08279">
    <property type="entry name" value="HTH_11"/>
    <property type="match status" value="1"/>
</dbReference>
<dbReference type="PIRSF" id="PIRSF016838">
    <property type="entry name" value="PafC"/>
    <property type="match status" value="1"/>
</dbReference>
<gene>
    <name evidence="4" type="ORF">PRIO_0395</name>
</gene>
<dbReference type="InterPro" id="IPR013196">
    <property type="entry name" value="HTH_11"/>
</dbReference>
<dbReference type="InterPro" id="IPR028349">
    <property type="entry name" value="PafC-like"/>
</dbReference>
<dbReference type="PANTHER" id="PTHR34580">
    <property type="match status" value="1"/>
</dbReference>
<dbReference type="InterPro" id="IPR026881">
    <property type="entry name" value="WYL_dom"/>
</dbReference>
<proteinExistence type="predicted"/>
<feature type="domain" description="HTH deoR-type" evidence="3">
    <location>
        <begin position="3"/>
        <end position="62"/>
    </location>
</feature>
<evidence type="ECO:0000259" key="3">
    <source>
        <dbReference type="PROSITE" id="PS51000"/>
    </source>
</evidence>
<dbReference type="SMART" id="SM00420">
    <property type="entry name" value="HTH_DEOR"/>
    <property type="match status" value="1"/>
</dbReference>
<keyword evidence="2" id="KW-0804">Transcription</keyword>
<dbReference type="Gene3D" id="1.10.10.10">
    <property type="entry name" value="Winged helix-like DNA-binding domain superfamily/Winged helix DNA-binding domain"/>
    <property type="match status" value="1"/>
</dbReference>
<dbReference type="PANTHER" id="PTHR34580:SF9">
    <property type="entry name" value="SLL5097 PROTEIN"/>
    <property type="match status" value="1"/>
</dbReference>
<dbReference type="InterPro" id="IPR036390">
    <property type="entry name" value="WH_DNA-bd_sf"/>
</dbReference>
<organism evidence="4 5">
    <name type="scientific">Paenibacillus riograndensis SBR5</name>
    <dbReference type="NCBI Taxonomy" id="1073571"/>
    <lineage>
        <taxon>Bacteria</taxon>
        <taxon>Bacillati</taxon>
        <taxon>Bacillota</taxon>
        <taxon>Bacilli</taxon>
        <taxon>Bacillales</taxon>
        <taxon>Paenibacillaceae</taxon>
        <taxon>Paenibacillus</taxon>
        <taxon>Paenibacillus sonchi group</taxon>
    </lineage>
</organism>
<dbReference type="SUPFAM" id="SSF46785">
    <property type="entry name" value="Winged helix' DNA-binding domain"/>
    <property type="match status" value="1"/>
</dbReference>
<dbReference type="Pfam" id="PF13280">
    <property type="entry name" value="WYL"/>
    <property type="match status" value="1"/>
</dbReference>
<dbReference type="GO" id="GO:0003700">
    <property type="term" value="F:DNA-binding transcription factor activity"/>
    <property type="evidence" value="ECO:0007669"/>
    <property type="project" value="InterPro"/>
</dbReference>